<reference evidence="2 3" key="1">
    <citation type="submission" date="2024-09" db="EMBL/GenBank/DDBJ databases">
        <title>Rethinking Asexuality: The Enigmatic Case of Functional Sexual Genes in Lepraria (Stereocaulaceae).</title>
        <authorList>
            <person name="Doellman M."/>
            <person name="Sun Y."/>
            <person name="Barcenas-Pena A."/>
            <person name="Lumbsch H.T."/>
            <person name="Grewe F."/>
        </authorList>
    </citation>
    <scope>NUCLEOTIDE SEQUENCE [LARGE SCALE GENOMIC DNA]</scope>
    <source>
        <strain evidence="2 3">Mercado 3170</strain>
    </source>
</reference>
<dbReference type="EMBL" id="JBEFKJ010000048">
    <property type="protein sequence ID" value="KAL2036859.1"/>
    <property type="molecule type" value="Genomic_DNA"/>
</dbReference>
<proteinExistence type="predicted"/>
<sequence length="241" mass="26771">MLQTKRVALRLAQRPLVCQRRGYADPSKPPDPMTTERSVTGKGHVEAMGGHDSSGTPSAHAASAGQHGPGHSANHPEPVEEHFGRGFYISIAGLALSFAYYKFSRSSSDPDHQPLLTRLIQSYSWWQDEFARRNTVHTAMVEQAAADRNLFQSSPWNHHIDLKFPEVFNTGSPYNVPAGHSINLEAVKAHYEKQNAELDRKRMERLKRQAGESELLAQREAEAKSKPKSILQSLGLAKPGE</sequence>
<organism evidence="2 3">
    <name type="scientific">Stereocaulon virgatum</name>
    <dbReference type="NCBI Taxonomy" id="373712"/>
    <lineage>
        <taxon>Eukaryota</taxon>
        <taxon>Fungi</taxon>
        <taxon>Dikarya</taxon>
        <taxon>Ascomycota</taxon>
        <taxon>Pezizomycotina</taxon>
        <taxon>Lecanoromycetes</taxon>
        <taxon>OSLEUM clade</taxon>
        <taxon>Lecanoromycetidae</taxon>
        <taxon>Lecanorales</taxon>
        <taxon>Lecanorineae</taxon>
        <taxon>Stereocaulaceae</taxon>
        <taxon>Stereocaulon</taxon>
    </lineage>
</organism>
<keyword evidence="3" id="KW-1185">Reference proteome</keyword>
<evidence type="ECO:0000313" key="3">
    <source>
        <dbReference type="Proteomes" id="UP001590950"/>
    </source>
</evidence>
<dbReference type="PANTHER" id="PTHR42100:SF1">
    <property type="entry name" value="OXIDOREDUCTASE 178 KDA SUBUNIT, PUTATIVE (AFU_ORTHOLOGUE AFUA_8G04320)-RELATED"/>
    <property type="match status" value="1"/>
</dbReference>
<dbReference type="Proteomes" id="UP001590950">
    <property type="component" value="Unassembled WGS sequence"/>
</dbReference>
<dbReference type="PANTHER" id="PTHR42100">
    <property type="entry name" value="OXIDOREDUCTASE 178 KDA SUBUNIT, PUTATIVE (AFU_ORTHOLOGUE AFUA_8G04320)-RELATED"/>
    <property type="match status" value="1"/>
</dbReference>
<accession>A0ABR3ZWF9</accession>
<dbReference type="InterPro" id="IPR034444">
    <property type="entry name" value="Nuo17.8"/>
</dbReference>
<name>A0ABR3ZWF9_9LECA</name>
<gene>
    <name evidence="2" type="ORF">N7G274_010402</name>
</gene>
<evidence type="ECO:0008006" key="4">
    <source>
        <dbReference type="Google" id="ProtNLM"/>
    </source>
</evidence>
<feature type="region of interest" description="Disordered" evidence="1">
    <location>
        <begin position="209"/>
        <end position="241"/>
    </location>
</feature>
<feature type="compositionally biased region" description="Basic and acidic residues" evidence="1">
    <location>
        <begin position="209"/>
        <end position="225"/>
    </location>
</feature>
<feature type="region of interest" description="Disordered" evidence="1">
    <location>
        <begin position="19"/>
        <end position="79"/>
    </location>
</feature>
<protein>
    <recommendedName>
        <fullName evidence="4">NADH-ubiquinone oxidoreductase 17.8 kDa subunit</fullName>
    </recommendedName>
</protein>
<evidence type="ECO:0000313" key="2">
    <source>
        <dbReference type="EMBL" id="KAL2036859.1"/>
    </source>
</evidence>
<evidence type="ECO:0000256" key="1">
    <source>
        <dbReference type="SAM" id="MobiDB-lite"/>
    </source>
</evidence>
<comment type="caution">
    <text evidence="2">The sequence shown here is derived from an EMBL/GenBank/DDBJ whole genome shotgun (WGS) entry which is preliminary data.</text>
</comment>